<dbReference type="EMBL" id="CAJHJT010000001">
    <property type="protein sequence ID" value="CAD6996540.1"/>
    <property type="molecule type" value="Genomic_DNA"/>
</dbReference>
<dbReference type="GO" id="GO:0006423">
    <property type="term" value="P:cysteinyl-tRNA aminoacylation"/>
    <property type="evidence" value="ECO:0007669"/>
    <property type="project" value="InterPro"/>
</dbReference>
<dbReference type="InterPro" id="IPR014729">
    <property type="entry name" value="Rossmann-like_a/b/a_fold"/>
</dbReference>
<reference evidence="10" key="1">
    <citation type="submission" date="2020-11" db="EMBL/GenBank/DDBJ databases">
        <authorList>
            <person name="Whitehead M."/>
        </authorList>
    </citation>
    <scope>NUCLEOTIDE SEQUENCE</scope>
    <source>
        <strain evidence="10">EGII</strain>
    </source>
</reference>
<name>A0A811UD71_CERCA</name>
<dbReference type="GO" id="GO:0046872">
    <property type="term" value="F:metal ion binding"/>
    <property type="evidence" value="ECO:0007669"/>
    <property type="project" value="UniProtKB-KW"/>
</dbReference>
<organism evidence="10 11">
    <name type="scientific">Ceratitis capitata</name>
    <name type="common">Mediterranean fruit fly</name>
    <name type="synonym">Tephritis capitata</name>
    <dbReference type="NCBI Taxonomy" id="7213"/>
    <lineage>
        <taxon>Eukaryota</taxon>
        <taxon>Metazoa</taxon>
        <taxon>Ecdysozoa</taxon>
        <taxon>Arthropoda</taxon>
        <taxon>Hexapoda</taxon>
        <taxon>Insecta</taxon>
        <taxon>Pterygota</taxon>
        <taxon>Neoptera</taxon>
        <taxon>Endopterygota</taxon>
        <taxon>Diptera</taxon>
        <taxon>Brachycera</taxon>
        <taxon>Muscomorpha</taxon>
        <taxon>Tephritoidea</taxon>
        <taxon>Tephritidae</taxon>
        <taxon>Ceratitis</taxon>
        <taxon>Ceratitis</taxon>
    </lineage>
</organism>
<dbReference type="SMART" id="SM00840">
    <property type="entry name" value="DALR_2"/>
    <property type="match status" value="1"/>
</dbReference>
<dbReference type="Pfam" id="PF01406">
    <property type="entry name" value="tRNA-synt_1e"/>
    <property type="match status" value="1"/>
</dbReference>
<feature type="domain" description="Cysteinyl-tRNA synthetase class Ia DALR" evidence="9">
    <location>
        <begin position="264"/>
        <end position="323"/>
    </location>
</feature>
<gene>
    <name evidence="10" type="ORF">CCAP1982_LOCUS5208</name>
</gene>
<keyword evidence="11" id="KW-1185">Reference proteome</keyword>
<dbReference type="InterPro" id="IPR032678">
    <property type="entry name" value="tRNA-synt_1_cat_dom"/>
</dbReference>
<comment type="subcellular location">
    <subcellularLocation>
        <location evidence="2">Cytoplasm</location>
    </subcellularLocation>
</comment>
<dbReference type="GO" id="GO:0005524">
    <property type="term" value="F:ATP binding"/>
    <property type="evidence" value="ECO:0007669"/>
    <property type="project" value="UniProtKB-KW"/>
</dbReference>
<evidence type="ECO:0000256" key="2">
    <source>
        <dbReference type="ARBA" id="ARBA00004496"/>
    </source>
</evidence>
<dbReference type="InterPro" id="IPR009080">
    <property type="entry name" value="tRNAsynth_Ia_anticodon-bd"/>
</dbReference>
<evidence type="ECO:0000259" key="9">
    <source>
        <dbReference type="SMART" id="SM00840"/>
    </source>
</evidence>
<dbReference type="InterPro" id="IPR024909">
    <property type="entry name" value="Cys-tRNA/MSH_ligase"/>
</dbReference>
<sequence>MYVCGPTVYDTAHIGNARAAIVYDVLFQLLKSHYGKVTYVRNITDIDDKIINAASEKNSSIESITTHYTKAFREDMKSLNCVEPTHEPKATENIDCIIKLIEHLLISNHAYESDKHVYFSIESYPEYGALSGKKINELDHGSRVKVGKNKKHPGDFVLWKPANDIDYKLSSHWNSPWGKGRPGWHIECSAMAYAYLVKVRDLLDSGIKGEVIRHALFKTHYRKPLDWTRDIIWESQETLNKFYRLLRSVDIASIDESNTEVYKDFIEALKNDLNIPEALVILHEMATKINKTNNEHKKLKLTESFVKSARFIGLLKSSYQEWFTVGVDHREIERLVNLRKAAKKK</sequence>
<dbReference type="InterPro" id="IPR015273">
    <property type="entry name" value="Cys-tRNA-synt_Ia_DALR"/>
</dbReference>
<dbReference type="PANTHER" id="PTHR10890">
    <property type="entry name" value="CYSTEINYL-TRNA SYNTHETASE"/>
    <property type="match status" value="1"/>
</dbReference>
<comment type="cofactor">
    <cofactor evidence="1">
        <name>Zn(2+)</name>
        <dbReference type="ChEBI" id="CHEBI:29105"/>
    </cofactor>
</comment>
<keyword evidence="5" id="KW-0547">Nucleotide-binding</keyword>
<keyword evidence="7" id="KW-0067">ATP-binding</keyword>
<dbReference type="SUPFAM" id="SSF47323">
    <property type="entry name" value="Anticodon-binding domain of a subclass of class I aminoacyl-tRNA synthetases"/>
    <property type="match status" value="1"/>
</dbReference>
<dbReference type="GO" id="GO:0005737">
    <property type="term" value="C:cytoplasm"/>
    <property type="evidence" value="ECO:0007669"/>
    <property type="project" value="UniProtKB-SubCell"/>
</dbReference>
<keyword evidence="6" id="KW-0862">Zinc</keyword>
<dbReference type="PANTHER" id="PTHR10890:SF3">
    <property type="entry name" value="CYSTEINE--TRNA LIGASE, CYTOPLASMIC"/>
    <property type="match status" value="1"/>
</dbReference>
<evidence type="ECO:0000256" key="7">
    <source>
        <dbReference type="ARBA" id="ARBA00022840"/>
    </source>
</evidence>
<evidence type="ECO:0000313" key="10">
    <source>
        <dbReference type="EMBL" id="CAD6996540.1"/>
    </source>
</evidence>
<dbReference type="SUPFAM" id="SSF52374">
    <property type="entry name" value="Nucleotidylyl transferase"/>
    <property type="match status" value="1"/>
</dbReference>
<evidence type="ECO:0000256" key="4">
    <source>
        <dbReference type="ARBA" id="ARBA00022723"/>
    </source>
</evidence>
<dbReference type="OrthoDB" id="438179at2759"/>
<evidence type="ECO:0000256" key="6">
    <source>
        <dbReference type="ARBA" id="ARBA00022833"/>
    </source>
</evidence>
<evidence type="ECO:0000256" key="3">
    <source>
        <dbReference type="ARBA" id="ARBA00022598"/>
    </source>
</evidence>
<dbReference type="PRINTS" id="PR00983">
    <property type="entry name" value="TRNASYNTHCYS"/>
</dbReference>
<protein>
    <recommendedName>
        <fullName evidence="8">Cysteine--tRNA ligase, cytoplasmic</fullName>
    </recommendedName>
</protein>
<dbReference type="Proteomes" id="UP000606786">
    <property type="component" value="Unassembled WGS sequence"/>
</dbReference>
<dbReference type="AlphaFoldDB" id="A0A811UD71"/>
<dbReference type="Gene3D" id="1.20.120.1910">
    <property type="entry name" value="Cysteine-tRNA ligase, C-terminal anti-codon recognition domain"/>
    <property type="match status" value="1"/>
</dbReference>
<evidence type="ECO:0000256" key="1">
    <source>
        <dbReference type="ARBA" id="ARBA00001947"/>
    </source>
</evidence>
<dbReference type="Gene3D" id="3.40.50.620">
    <property type="entry name" value="HUPs"/>
    <property type="match status" value="1"/>
</dbReference>
<dbReference type="Pfam" id="PF09190">
    <property type="entry name" value="DALR_2"/>
    <property type="match status" value="1"/>
</dbReference>
<comment type="caution">
    <text evidence="10">The sequence shown here is derived from an EMBL/GenBank/DDBJ whole genome shotgun (WGS) entry which is preliminary data.</text>
</comment>
<evidence type="ECO:0000256" key="8">
    <source>
        <dbReference type="ARBA" id="ARBA00039362"/>
    </source>
</evidence>
<dbReference type="GO" id="GO:0004817">
    <property type="term" value="F:cysteine-tRNA ligase activity"/>
    <property type="evidence" value="ECO:0007669"/>
    <property type="project" value="InterPro"/>
</dbReference>
<keyword evidence="4" id="KW-0479">Metal-binding</keyword>
<evidence type="ECO:0000256" key="5">
    <source>
        <dbReference type="ARBA" id="ARBA00022741"/>
    </source>
</evidence>
<accession>A0A811UD71</accession>
<keyword evidence="3" id="KW-0436">Ligase</keyword>
<evidence type="ECO:0000313" key="11">
    <source>
        <dbReference type="Proteomes" id="UP000606786"/>
    </source>
</evidence>
<proteinExistence type="predicted"/>